<dbReference type="Gene3D" id="3.30.360.10">
    <property type="entry name" value="Dihydrodipicolinate Reductase, domain 2"/>
    <property type="match status" value="1"/>
</dbReference>
<evidence type="ECO:0000313" key="3">
    <source>
        <dbReference type="EMBL" id="XDV57730.1"/>
    </source>
</evidence>
<dbReference type="RefSeq" id="WP_369722158.1">
    <property type="nucleotide sequence ID" value="NZ_CP165734.1"/>
</dbReference>
<dbReference type="AlphaFoldDB" id="A0AB39XKN0"/>
<gene>
    <name evidence="3" type="ORF">AB8Z38_35400</name>
</gene>
<evidence type="ECO:0000259" key="2">
    <source>
        <dbReference type="Pfam" id="PF22725"/>
    </source>
</evidence>
<feature type="domain" description="Gfo/Idh/MocA-like oxidoreductase N-terminal" evidence="1">
    <location>
        <begin position="12"/>
        <end position="131"/>
    </location>
</feature>
<evidence type="ECO:0000259" key="1">
    <source>
        <dbReference type="Pfam" id="PF01408"/>
    </source>
</evidence>
<dbReference type="Gene3D" id="3.40.50.720">
    <property type="entry name" value="NAD(P)-binding Rossmann-like Domain"/>
    <property type="match status" value="1"/>
</dbReference>
<dbReference type="InterPro" id="IPR055170">
    <property type="entry name" value="GFO_IDH_MocA-like_dom"/>
</dbReference>
<feature type="domain" description="GFO/IDH/MocA-like oxidoreductase" evidence="2">
    <location>
        <begin position="148"/>
        <end position="240"/>
    </location>
</feature>
<reference evidence="3" key="1">
    <citation type="submission" date="2024-08" db="EMBL/GenBank/DDBJ databases">
        <authorList>
            <person name="Chaddad Z."/>
            <person name="Lamrabet M."/>
            <person name="Bouhnik O."/>
            <person name="Alami S."/>
            <person name="Wipf D."/>
            <person name="Courty P.E."/>
            <person name="Missbah El Idrissi M."/>
        </authorList>
    </citation>
    <scope>NUCLEOTIDE SEQUENCE</scope>
    <source>
        <strain evidence="3">LLZ17</strain>
    </source>
</reference>
<dbReference type="Pfam" id="PF22725">
    <property type="entry name" value="GFO_IDH_MocA_C3"/>
    <property type="match status" value="1"/>
</dbReference>
<accession>A0AB39XKN0</accession>
<organism evidence="3">
    <name type="scientific">Bradyrhizobium sp. LLZ17</name>
    <dbReference type="NCBI Taxonomy" id="3239388"/>
    <lineage>
        <taxon>Bacteria</taxon>
        <taxon>Pseudomonadati</taxon>
        <taxon>Pseudomonadota</taxon>
        <taxon>Alphaproteobacteria</taxon>
        <taxon>Hyphomicrobiales</taxon>
        <taxon>Nitrobacteraceae</taxon>
        <taxon>Bradyrhizobium</taxon>
    </lineage>
</organism>
<dbReference type="InterPro" id="IPR051450">
    <property type="entry name" value="Gfo/Idh/MocA_Oxidoreductases"/>
</dbReference>
<dbReference type="PANTHER" id="PTHR43377">
    <property type="entry name" value="BILIVERDIN REDUCTASE A"/>
    <property type="match status" value="1"/>
</dbReference>
<name>A0AB39XKN0_9BRAD</name>
<dbReference type="GO" id="GO:0000166">
    <property type="term" value="F:nucleotide binding"/>
    <property type="evidence" value="ECO:0007669"/>
    <property type="project" value="InterPro"/>
</dbReference>
<dbReference type="PANTHER" id="PTHR43377:SF1">
    <property type="entry name" value="BILIVERDIN REDUCTASE A"/>
    <property type="match status" value="1"/>
</dbReference>
<dbReference type="InterPro" id="IPR036291">
    <property type="entry name" value="NAD(P)-bd_dom_sf"/>
</dbReference>
<sequence length="365" mass="39857">MSSSSSSTTQPIRVLVVGLGTMGTSHARAYGAIEGFKLVGLCTSRAAARHDLDAEFPGLPRFERYDEALATLRPDAVAICTYTEHHAAMALQAFAAGAHVFCEKPLAETLEAARYIVDAARLSGKALLIGYILRVHPSWSRFVEIGRTLGKPLVMRMNLNQQSAGSFWEVHKKLMVSTSPIVDCGVHYVDIMCQVTRSRPIAVHAVGARLTDEIAPGMYNYGHLHIVFEDGSIGWYEVGWGPMVSETAHFVKDMIGPNGSVSMVARESSDATASSADHDTHTRTNALRIHHAARDLEGRFARPDELLSTEDEPSHQELCEREQRLFLSAIRGEIDLSEHHDAAINSLGIVFAADASIRSGDVVRL</sequence>
<dbReference type="Pfam" id="PF01408">
    <property type="entry name" value="GFO_IDH_MocA"/>
    <property type="match status" value="1"/>
</dbReference>
<dbReference type="EMBL" id="CP165734">
    <property type="protein sequence ID" value="XDV57730.1"/>
    <property type="molecule type" value="Genomic_DNA"/>
</dbReference>
<protein>
    <submittedName>
        <fullName evidence="3">Gfo/Idh/MocA family protein</fullName>
    </submittedName>
</protein>
<proteinExistence type="predicted"/>
<dbReference type="SUPFAM" id="SSF55347">
    <property type="entry name" value="Glyceraldehyde-3-phosphate dehydrogenase-like, C-terminal domain"/>
    <property type="match status" value="1"/>
</dbReference>
<dbReference type="SUPFAM" id="SSF51735">
    <property type="entry name" value="NAD(P)-binding Rossmann-fold domains"/>
    <property type="match status" value="1"/>
</dbReference>
<dbReference type="InterPro" id="IPR000683">
    <property type="entry name" value="Gfo/Idh/MocA-like_OxRdtase_N"/>
</dbReference>